<keyword evidence="5 8" id="KW-0457">Lysine biosynthesis</keyword>
<dbReference type="EC" id="4.1.1.20" evidence="5 6"/>
<dbReference type="PRINTS" id="PR01181">
    <property type="entry name" value="DAPDCRBXLASE"/>
</dbReference>
<evidence type="ECO:0000256" key="2">
    <source>
        <dbReference type="ARBA" id="ARBA00022793"/>
    </source>
</evidence>
<keyword evidence="4 5" id="KW-0456">Lyase</keyword>
<accession>A0A348WQ39</accession>
<dbReference type="GO" id="GO:0030170">
    <property type="term" value="F:pyridoxal phosphate binding"/>
    <property type="evidence" value="ECO:0007669"/>
    <property type="project" value="UniProtKB-UniRule"/>
</dbReference>
<feature type="domain" description="Orn/DAP/Arg decarboxylase 2 N-terminal" evidence="10">
    <location>
        <begin position="35"/>
        <end position="280"/>
    </location>
</feature>
<feature type="binding site" evidence="5">
    <location>
        <position position="371"/>
    </location>
    <ligand>
        <name>pyridoxal 5'-phosphate</name>
        <dbReference type="ChEBI" id="CHEBI:597326"/>
    </ligand>
</feature>
<evidence type="ECO:0000256" key="8">
    <source>
        <dbReference type="RuleBase" id="RU003738"/>
    </source>
</evidence>
<evidence type="ECO:0000313" key="11">
    <source>
        <dbReference type="EMBL" id="HAR56651.1"/>
    </source>
</evidence>
<comment type="similarity">
    <text evidence="5">Belongs to the Orn/Lys/Arg decarboxylase class-II family. LysA subfamily.</text>
</comment>
<comment type="function">
    <text evidence="5">Specifically catalyzes the decarboxylation of meso-diaminopimelate (meso-DAP) to L-lysine.</text>
</comment>
<feature type="binding site" evidence="5">
    <location>
        <begin position="273"/>
        <end position="276"/>
    </location>
    <ligand>
        <name>pyridoxal 5'-phosphate</name>
        <dbReference type="ChEBI" id="CHEBI:597326"/>
    </ligand>
</feature>
<dbReference type="Pfam" id="PF00278">
    <property type="entry name" value="Orn_DAP_Arg_deC"/>
    <property type="match status" value="1"/>
</dbReference>
<dbReference type="UniPathway" id="UPA00034">
    <property type="reaction ID" value="UER00027"/>
</dbReference>
<dbReference type="Pfam" id="PF02784">
    <property type="entry name" value="Orn_Arg_deC_N"/>
    <property type="match status" value="1"/>
</dbReference>
<gene>
    <name evidence="5 11" type="primary">lysA</name>
    <name evidence="11" type="ORF">DCR58_07695</name>
</gene>
<dbReference type="GO" id="GO:0009089">
    <property type="term" value="P:lysine biosynthetic process via diaminopimelate"/>
    <property type="evidence" value="ECO:0007669"/>
    <property type="project" value="UniProtKB-UniRule"/>
</dbReference>
<dbReference type="Gene3D" id="3.20.20.10">
    <property type="entry name" value="Alanine racemase"/>
    <property type="match status" value="1"/>
</dbReference>
<dbReference type="PROSITE" id="PS00878">
    <property type="entry name" value="ODR_DC_2_1"/>
    <property type="match status" value="1"/>
</dbReference>
<dbReference type="EMBL" id="DMUP01000179">
    <property type="protein sequence ID" value="HAR56651.1"/>
    <property type="molecule type" value="Genomic_DNA"/>
</dbReference>
<comment type="cofactor">
    <cofactor evidence="1 5 7 8">
        <name>pyridoxal 5'-phosphate</name>
        <dbReference type="ChEBI" id="CHEBI:597326"/>
    </cofactor>
</comment>
<dbReference type="InterPro" id="IPR009006">
    <property type="entry name" value="Ala_racemase/Decarboxylase_C"/>
</dbReference>
<proteinExistence type="inferred from homology"/>
<comment type="catalytic activity">
    <reaction evidence="5 8">
        <text>meso-2,6-diaminopimelate + H(+) = L-lysine + CO2</text>
        <dbReference type="Rhea" id="RHEA:15101"/>
        <dbReference type="ChEBI" id="CHEBI:15378"/>
        <dbReference type="ChEBI" id="CHEBI:16526"/>
        <dbReference type="ChEBI" id="CHEBI:32551"/>
        <dbReference type="ChEBI" id="CHEBI:57791"/>
        <dbReference type="EC" id="4.1.1.20"/>
    </reaction>
</comment>
<dbReference type="InterPro" id="IPR029066">
    <property type="entry name" value="PLP-binding_barrel"/>
</dbReference>
<evidence type="ECO:0000256" key="7">
    <source>
        <dbReference type="PIRSR" id="PIRSR600183-50"/>
    </source>
</evidence>
<protein>
    <recommendedName>
        <fullName evidence="5 6">Diaminopimelate decarboxylase</fullName>
        <shortName evidence="5">DAP decarboxylase</shortName>
        <shortName evidence="5">DAPDC</shortName>
        <ecNumber evidence="5 6">4.1.1.20</ecNumber>
    </recommendedName>
</protein>
<evidence type="ECO:0000259" key="10">
    <source>
        <dbReference type="Pfam" id="PF02784"/>
    </source>
</evidence>
<dbReference type="PANTHER" id="PTHR43727">
    <property type="entry name" value="DIAMINOPIMELATE DECARBOXYLASE"/>
    <property type="match status" value="1"/>
</dbReference>
<evidence type="ECO:0000256" key="4">
    <source>
        <dbReference type="ARBA" id="ARBA00023239"/>
    </source>
</evidence>
<feature type="binding site" evidence="5">
    <location>
        <position position="344"/>
    </location>
    <ligand>
        <name>substrate</name>
    </ligand>
</feature>
<dbReference type="InterPro" id="IPR022643">
    <property type="entry name" value="De-COase2_C"/>
</dbReference>
<evidence type="ECO:0000256" key="3">
    <source>
        <dbReference type="ARBA" id="ARBA00022898"/>
    </source>
</evidence>
<evidence type="ECO:0000256" key="5">
    <source>
        <dbReference type="HAMAP-Rule" id="MF_02120"/>
    </source>
</evidence>
<keyword evidence="2 5" id="KW-0210">Decarboxylase</keyword>
<dbReference type="AlphaFoldDB" id="A0A348WQ39"/>
<dbReference type="InterPro" id="IPR022653">
    <property type="entry name" value="De-COase2_pyr-phos_BS"/>
</dbReference>
<dbReference type="PROSITE" id="PS00879">
    <property type="entry name" value="ODR_DC_2_2"/>
    <property type="match status" value="1"/>
</dbReference>
<feature type="binding site" evidence="5">
    <location>
        <position position="238"/>
    </location>
    <ligand>
        <name>pyridoxal 5'-phosphate</name>
        <dbReference type="ChEBI" id="CHEBI:597326"/>
    </ligand>
</feature>
<dbReference type="HAMAP" id="MF_02120">
    <property type="entry name" value="LysA"/>
    <property type="match status" value="1"/>
</dbReference>
<feature type="binding site" evidence="5">
    <location>
        <position position="316"/>
    </location>
    <ligand>
        <name>substrate</name>
    </ligand>
</feature>
<feature type="binding site" evidence="5">
    <location>
        <position position="371"/>
    </location>
    <ligand>
        <name>substrate</name>
    </ligand>
</feature>
<dbReference type="CDD" id="cd06828">
    <property type="entry name" value="PLPDE_III_DapDC"/>
    <property type="match status" value="1"/>
</dbReference>
<dbReference type="GO" id="GO:0008836">
    <property type="term" value="F:diaminopimelate decarboxylase activity"/>
    <property type="evidence" value="ECO:0007669"/>
    <property type="project" value="UniProtKB-UniRule"/>
</dbReference>
<organism evidence="11 12">
    <name type="scientific">Idiomarina baltica</name>
    <dbReference type="NCBI Taxonomy" id="190892"/>
    <lineage>
        <taxon>Bacteria</taxon>
        <taxon>Pseudomonadati</taxon>
        <taxon>Pseudomonadota</taxon>
        <taxon>Gammaproteobacteria</taxon>
        <taxon>Alteromonadales</taxon>
        <taxon>Idiomarinaceae</taxon>
        <taxon>Idiomarina</taxon>
    </lineage>
</organism>
<dbReference type="InterPro" id="IPR002986">
    <property type="entry name" value="DAP_deCOOHase_LysA"/>
</dbReference>
<sequence>MSQLSYKAGQLHIESNNLSALAEQFGTPLYVYSKSQILANWQKFRAFWPSQHKLCYAVKANSNLAILQLLAQHGAWFDIVSGGELKRVLAAGGSANQVVFSGVAKSEAEIRFALEKGIACFNVESAAELERIEQVARALKTRAPVSLRVNPDVDAKTHPYISTGLKANKFGIAINDAMAVFRRAHTLNHIELLGADCHIGSQIMSDAPFLDAAKRMFKLLERLQEEAIELSHLDLGGGFGVDYEGHATLDLENYLQGVIDLAHDYPKLTLMLEPGRAIVGDAGVLISKVEYIKRSDDKQFVLVDAGMNDLMRPSLYQAWHDIVPVRELTGVADGIVDVVGPVCETGCFLGHARHLNVNADDLIAIKHAGAYGFTMASNYNTRVRPAEVLVENDRAWLIRERETFDDLIRGERLIAEE</sequence>
<evidence type="ECO:0000256" key="6">
    <source>
        <dbReference type="NCBIfam" id="TIGR01048"/>
    </source>
</evidence>
<dbReference type="NCBIfam" id="TIGR01048">
    <property type="entry name" value="lysA"/>
    <property type="match status" value="1"/>
</dbReference>
<feature type="active site" description="Proton donor" evidence="7">
    <location>
        <position position="343"/>
    </location>
</feature>
<comment type="pathway">
    <text evidence="5 8">Amino-acid biosynthesis; L-lysine biosynthesis via DAP pathway; L-lysine from DL-2,6-diaminopimelate: step 1/1.</text>
</comment>
<dbReference type="InterPro" id="IPR000183">
    <property type="entry name" value="Orn/DAP/Arg_de-COase"/>
</dbReference>
<feature type="binding site" evidence="5">
    <location>
        <position position="276"/>
    </location>
    <ligand>
        <name>substrate</name>
    </ligand>
</feature>
<comment type="caution">
    <text evidence="11">The sequence shown here is derived from an EMBL/GenBank/DDBJ whole genome shotgun (WGS) entry which is preliminary data.</text>
</comment>
<dbReference type="SUPFAM" id="SSF50621">
    <property type="entry name" value="Alanine racemase C-terminal domain-like"/>
    <property type="match status" value="1"/>
</dbReference>
<evidence type="ECO:0000259" key="9">
    <source>
        <dbReference type="Pfam" id="PF00278"/>
    </source>
</evidence>
<dbReference type="InterPro" id="IPR022644">
    <property type="entry name" value="De-COase2_N"/>
</dbReference>
<dbReference type="Proteomes" id="UP000262878">
    <property type="component" value="Unassembled WGS sequence"/>
</dbReference>
<dbReference type="PRINTS" id="PR01179">
    <property type="entry name" value="ODADCRBXLASE"/>
</dbReference>
<dbReference type="FunFam" id="3.20.20.10:FF:000003">
    <property type="entry name" value="Diaminopimelate decarboxylase"/>
    <property type="match status" value="1"/>
</dbReference>
<feature type="domain" description="Orn/DAP/Arg decarboxylase 2 C-terminal" evidence="9">
    <location>
        <begin position="30"/>
        <end position="369"/>
    </location>
</feature>
<reference evidence="11 12" key="1">
    <citation type="journal article" date="2018" name="Nat. Biotechnol.">
        <title>A standardized bacterial taxonomy based on genome phylogeny substantially revises the tree of life.</title>
        <authorList>
            <person name="Parks D.H."/>
            <person name="Chuvochina M."/>
            <person name="Waite D.W."/>
            <person name="Rinke C."/>
            <person name="Skarshewski A."/>
            <person name="Chaumeil P.A."/>
            <person name="Hugenholtz P."/>
        </authorList>
    </citation>
    <scope>NUCLEOTIDE SEQUENCE [LARGE SCALE GENOMIC DNA]</scope>
    <source>
        <strain evidence="11">UBA9360</strain>
    </source>
</reference>
<evidence type="ECO:0000256" key="1">
    <source>
        <dbReference type="ARBA" id="ARBA00001933"/>
    </source>
</evidence>
<comment type="subunit">
    <text evidence="5">Homodimer.</text>
</comment>
<feature type="binding site" evidence="5">
    <location>
        <position position="312"/>
    </location>
    <ligand>
        <name>substrate</name>
    </ligand>
</feature>
<evidence type="ECO:0000313" key="12">
    <source>
        <dbReference type="Proteomes" id="UP000262878"/>
    </source>
</evidence>
<dbReference type="InterPro" id="IPR022657">
    <property type="entry name" value="De-COase2_CS"/>
</dbReference>
<name>A0A348WQ39_9GAMM</name>
<dbReference type="STRING" id="314276.OS145_09393"/>
<keyword evidence="5" id="KW-0028">Amino-acid biosynthesis</keyword>
<keyword evidence="3 5" id="KW-0663">Pyridoxal phosphate</keyword>
<feature type="modified residue" description="N6-(pyridoxal phosphate)lysine" evidence="5 7">
    <location>
        <position position="59"/>
    </location>
</feature>
<dbReference type="SUPFAM" id="SSF51419">
    <property type="entry name" value="PLP-binding barrel"/>
    <property type="match status" value="1"/>
</dbReference>
<dbReference type="PANTHER" id="PTHR43727:SF2">
    <property type="entry name" value="GROUP IV DECARBOXYLASE"/>
    <property type="match status" value="1"/>
</dbReference>
<dbReference type="Gene3D" id="2.40.37.10">
    <property type="entry name" value="Lyase, Ornithine Decarboxylase, Chain A, domain 1"/>
    <property type="match status" value="1"/>
</dbReference>